<dbReference type="InterPro" id="IPR004242">
    <property type="entry name" value="Transposase_21"/>
</dbReference>
<dbReference type="PANTHER" id="PTHR10775">
    <property type="entry name" value="OS08G0208400 PROTEIN"/>
    <property type="match status" value="1"/>
</dbReference>
<dbReference type="InterPro" id="IPR025452">
    <property type="entry name" value="DUF4218"/>
</dbReference>
<organism evidence="2">
    <name type="scientific">Tanacetum cinerariifolium</name>
    <name type="common">Dalmatian daisy</name>
    <name type="synonym">Chrysanthemum cinerariifolium</name>
    <dbReference type="NCBI Taxonomy" id="118510"/>
    <lineage>
        <taxon>Eukaryota</taxon>
        <taxon>Viridiplantae</taxon>
        <taxon>Streptophyta</taxon>
        <taxon>Embryophyta</taxon>
        <taxon>Tracheophyta</taxon>
        <taxon>Spermatophyta</taxon>
        <taxon>Magnoliopsida</taxon>
        <taxon>eudicotyledons</taxon>
        <taxon>Gunneridae</taxon>
        <taxon>Pentapetalae</taxon>
        <taxon>asterids</taxon>
        <taxon>campanulids</taxon>
        <taxon>Asterales</taxon>
        <taxon>Asteraceae</taxon>
        <taxon>Asteroideae</taxon>
        <taxon>Anthemideae</taxon>
        <taxon>Anthemidinae</taxon>
        <taxon>Tanacetum</taxon>
    </lineage>
</organism>
<comment type="caution">
    <text evidence="2">The sequence shown here is derived from an EMBL/GenBank/DDBJ whole genome shotgun (WGS) entry which is preliminary data.</text>
</comment>
<dbReference type="Pfam" id="PF02992">
    <property type="entry name" value="Transposase_21"/>
    <property type="match status" value="1"/>
</dbReference>
<feature type="domain" description="DUF4218" evidence="1">
    <location>
        <begin position="483"/>
        <end position="549"/>
    </location>
</feature>
<sequence length="602" mass="69891">MYKQWDNISRMGHNVVDGCKLGESRIILCESGVSHRLPKLQLNFPSDDETTLNDVKTVGLMGDGFGSTPEMSKQNMFWVVTKTLRASITCFTRNRFPELTMLMFYGVTRINLSLVGATSDVEKNSSDRGKRKLTTYEDFDVFETYSQLSTRNVRPRFLSDLPQASGVNTSQPMCKEVISSMFVHIESSGNQNINDMLHDAEHNAELDMEKLQQLFVETEKPFYTCFNKLLELFNKMLPKNNELPTSTYQAKKLMCSLGLEVQRIDACSKDCILYRKGYVLWHVEDRKHDGKIRHVADASQWKNINNHYTKFRAEIINIRFRLSSDGINPLGNMNSRHNLWDKGVEVYDAYKKERFKLFAMIFCTVSDFRRTDIKTVFGKKDKAPKNNKNIWKKKSRFWKLPYWEHLQVRHSLNVMHIEKNVSESLIGFLLNIKGKTKDGINARKDMVEMGIRDELATQEIVPSGYSANIKKLVSMKDLKLIVIDPKKLDEWQRDIILTLCQLEMYFPPSFFDVMVHLVSHIVEEIKALGPIFLHYMYPFERYMGFFKGKRSIVGVENVVDEDEYNQFDELPPFSIGIQSVDEVLDDTIYLRSNHQEGHEAED</sequence>
<evidence type="ECO:0000313" key="2">
    <source>
        <dbReference type="EMBL" id="GEU47840.1"/>
    </source>
</evidence>
<dbReference type="AlphaFoldDB" id="A0A6L2KGE5"/>
<gene>
    <name evidence="2" type="ORF">Tci_019818</name>
</gene>
<proteinExistence type="predicted"/>
<dbReference type="EMBL" id="BKCJ010002331">
    <property type="protein sequence ID" value="GEU47840.1"/>
    <property type="molecule type" value="Genomic_DNA"/>
</dbReference>
<dbReference type="PANTHER" id="PTHR10775:SF179">
    <property type="entry name" value="TRANSPOSON, EN_SPM-LIKE, TRANSPOSASE-ASSOCIATED DOMAIN PROTEIN"/>
    <property type="match status" value="1"/>
</dbReference>
<name>A0A6L2KGE5_TANCI</name>
<dbReference type="Pfam" id="PF13960">
    <property type="entry name" value="DUF4218"/>
    <property type="match status" value="1"/>
</dbReference>
<reference evidence="2" key="1">
    <citation type="journal article" date="2019" name="Sci. Rep.">
        <title>Draft genome of Tanacetum cinerariifolium, the natural source of mosquito coil.</title>
        <authorList>
            <person name="Yamashiro T."/>
            <person name="Shiraishi A."/>
            <person name="Satake H."/>
            <person name="Nakayama K."/>
        </authorList>
    </citation>
    <scope>NUCLEOTIDE SEQUENCE</scope>
</reference>
<accession>A0A6L2KGE5</accession>
<evidence type="ECO:0000259" key="1">
    <source>
        <dbReference type="Pfam" id="PF13960"/>
    </source>
</evidence>
<protein>
    <recommendedName>
        <fullName evidence="1">DUF4218 domain-containing protein</fullName>
    </recommendedName>
</protein>